<dbReference type="GO" id="GO:0003824">
    <property type="term" value="F:catalytic activity"/>
    <property type="evidence" value="ECO:0007669"/>
    <property type="project" value="InterPro"/>
</dbReference>
<comment type="caution">
    <text evidence="2">The sequence shown here is derived from an EMBL/GenBank/DDBJ whole genome shotgun (WGS) entry which is preliminary data.</text>
</comment>
<evidence type="ECO:0000313" key="2">
    <source>
        <dbReference type="EMBL" id="RLL63963.1"/>
    </source>
</evidence>
<dbReference type="Proteomes" id="UP000279673">
    <property type="component" value="Unassembled WGS sequence"/>
</dbReference>
<gene>
    <name evidence="2" type="ORF">DYS74_13525</name>
</gene>
<proteinExistence type="predicted"/>
<dbReference type="Pfam" id="PF01425">
    <property type="entry name" value="Amidase"/>
    <property type="match status" value="1"/>
</dbReference>
<dbReference type="PANTHER" id="PTHR11895">
    <property type="entry name" value="TRANSAMIDASE"/>
    <property type="match status" value="1"/>
</dbReference>
<feature type="domain" description="Amidase" evidence="1">
    <location>
        <begin position="26"/>
        <end position="414"/>
    </location>
</feature>
<dbReference type="InterPro" id="IPR023631">
    <property type="entry name" value="Amidase_dom"/>
</dbReference>
<dbReference type="SUPFAM" id="SSF75304">
    <property type="entry name" value="Amidase signature (AS) enzymes"/>
    <property type="match status" value="1"/>
</dbReference>
<keyword evidence="3" id="KW-1185">Reference proteome</keyword>
<accession>A0A421BLN3</accession>
<evidence type="ECO:0000313" key="3">
    <source>
        <dbReference type="Proteomes" id="UP000279673"/>
    </source>
</evidence>
<protein>
    <submittedName>
        <fullName evidence="2">Amidase</fullName>
    </submittedName>
</protein>
<name>A0A421BLN3_9RHOB</name>
<dbReference type="AlphaFoldDB" id="A0A421BLN3"/>
<dbReference type="PANTHER" id="PTHR11895:SF151">
    <property type="entry name" value="GLUTAMYL-TRNA(GLN) AMIDOTRANSFERASE SUBUNIT A"/>
    <property type="match status" value="1"/>
</dbReference>
<dbReference type="InterPro" id="IPR036928">
    <property type="entry name" value="AS_sf"/>
</dbReference>
<dbReference type="RefSeq" id="WP_121534220.1">
    <property type="nucleotide sequence ID" value="NZ_RCHI01000013.1"/>
</dbReference>
<organism evidence="2 3">
    <name type="scientific">Paenirhodobacter hankyongi</name>
    <dbReference type="NCBI Taxonomy" id="2294033"/>
    <lineage>
        <taxon>Bacteria</taxon>
        <taxon>Pseudomonadati</taxon>
        <taxon>Pseudomonadota</taxon>
        <taxon>Alphaproteobacteria</taxon>
        <taxon>Rhodobacterales</taxon>
        <taxon>Rhodobacter group</taxon>
        <taxon>Paenirhodobacter</taxon>
    </lineage>
</organism>
<dbReference type="EMBL" id="RCHI01000013">
    <property type="protein sequence ID" value="RLL63963.1"/>
    <property type="molecule type" value="Genomic_DNA"/>
</dbReference>
<evidence type="ECO:0000259" key="1">
    <source>
        <dbReference type="Pfam" id="PF01425"/>
    </source>
</evidence>
<dbReference type="Gene3D" id="3.90.1300.10">
    <property type="entry name" value="Amidase signature (AS) domain"/>
    <property type="match status" value="1"/>
</dbReference>
<dbReference type="InterPro" id="IPR000120">
    <property type="entry name" value="Amidase"/>
</dbReference>
<sequence length="431" mass="44224">MTDILALDATDLIAEVTACRLSHRAVAEAYLERIATREPEVEAWAFHDPQLVRDAADRRDAAGTAGPLAALPVGVKDVIDTCDMPTGYGSAAYAGFRPAWDAPCVVQAKAAGALILGKTVSTEFAMASPGKTRNPWNPAHTPGGSSSGSCAAVAAGMALMGFGTQTAGSVIRPASYCGVVGYKPTIGLLEAAEIKVLAHTLDTLGLITRSVRDAALIASVLAGRPGLALRELPQSAPRVGLFRTPPFDAAEPGTLAALEHARARIEAAGGQVTEIAVPADFIATHALHAAVMGWEVTRALAHERGPLWEALTPVTRAFLTEKAQIDAPAYDAARAALPAQRAALAAAIEGVDVLLAPAAPGPAPEGLASTGAPAFNTPWTLLQMPALSLPAIVSGGLPVGVQVIGRKGEDARTLAAAAWIEACLDAPKGIR</sequence>
<reference evidence="2 3" key="1">
    <citation type="submission" date="2018-10" db="EMBL/GenBank/DDBJ databases">
        <title>Rhodobacter sp . BO-81.</title>
        <authorList>
            <person name="Im W.T."/>
        </authorList>
    </citation>
    <scope>NUCLEOTIDE SEQUENCE [LARGE SCALE GENOMIC DNA]</scope>
    <source>
        <strain evidence="2 3">BO-81</strain>
    </source>
</reference>